<dbReference type="OrthoDB" id="580775at2"/>
<keyword evidence="2" id="KW-1185">Reference proteome</keyword>
<dbReference type="KEGG" id="dtn:DTL3_0064"/>
<sequence>MSFVRTVYFYNNLRKNLSKSREEILNIRKTKFNKLVKYAYENIPFYKAYYTSFGIKKKDLESINITDLPTINKGILMDNFDKFFIDKRITKIQVEKFLSDNPDPTSLLFNRYYVIHSSGTSGKVGFYLYSRKEWDFIKAISTRIFSNFTITRKKYAFLGAIDGHYAAISLFLSPLHQVEQYFYKDYLVMDINRPLQNYVNVLNEFKPQILTGYPNGIKILAELQKKGTLNIYPQNIVTGGEILQKDTKIFIKEVWDKAELTNSYATSESLAMGVARDDLDGMYIYDDAIWLEIQESGSILTNLYNYTLPLIRYQLSDSFRTLSDKNTIWPFTKVDEIIGRSEITPIFINEDGEKDFIHPIVIAEIFVEGVTAFQFVQTSDVSFIFKIVISKESKLSETQIINNVRTKLSNLLQKKNMKNVSFEIEVVSELKPDPKTGKFRLITTNKQ</sequence>
<name>A0A0C7NVC6_DEFTU</name>
<accession>A0A0C7NVC6</accession>
<protein>
    <submittedName>
        <fullName evidence="1">Coenzyme F390 synthetase</fullName>
    </submittedName>
</protein>
<dbReference type="HOGENOM" id="CLU_035301_4_1_0"/>
<dbReference type="Proteomes" id="UP000032809">
    <property type="component" value="Chromosome I"/>
</dbReference>
<dbReference type="EMBL" id="LN824141">
    <property type="protein sequence ID" value="CEP77398.1"/>
    <property type="molecule type" value="Genomic_DNA"/>
</dbReference>
<dbReference type="Gene3D" id="3.40.50.12780">
    <property type="entry name" value="N-terminal domain of ligase-like"/>
    <property type="match status" value="1"/>
</dbReference>
<dbReference type="PANTHER" id="PTHR36932:SF1">
    <property type="entry name" value="CAPSULAR POLYSACCHARIDE BIOSYNTHESIS PROTEIN"/>
    <property type="match status" value="1"/>
</dbReference>
<dbReference type="InterPro" id="IPR042099">
    <property type="entry name" value="ANL_N_sf"/>
</dbReference>
<evidence type="ECO:0000313" key="1">
    <source>
        <dbReference type="EMBL" id="CEP77398.1"/>
    </source>
</evidence>
<proteinExistence type="predicted"/>
<dbReference type="PANTHER" id="PTHR36932">
    <property type="entry name" value="CAPSULAR POLYSACCHARIDE BIOSYNTHESIS PROTEIN"/>
    <property type="match status" value="1"/>
</dbReference>
<evidence type="ECO:0000313" key="2">
    <source>
        <dbReference type="Proteomes" id="UP000032809"/>
    </source>
</evidence>
<dbReference type="PATRIC" id="fig|1006576.9.peg.61"/>
<dbReference type="STRING" id="1006576.DTL3_0064"/>
<gene>
    <name evidence="1" type="ORF">DTL3_0064</name>
</gene>
<dbReference type="InterPro" id="IPR053158">
    <property type="entry name" value="CapK_Type1_Caps_Biosynth"/>
</dbReference>
<dbReference type="SUPFAM" id="SSF56801">
    <property type="entry name" value="Acetyl-CoA synthetase-like"/>
    <property type="match status" value="1"/>
</dbReference>
<dbReference type="AlphaFoldDB" id="A0A0C7NVC6"/>
<reference evidence="2" key="1">
    <citation type="submission" date="2014-11" db="EMBL/GenBank/DDBJ databases">
        <authorList>
            <person name="Wibberg D."/>
        </authorList>
    </citation>
    <scope>NUCLEOTIDE SEQUENCE [LARGE SCALE GENOMIC DNA]</scope>
    <source>
        <strain evidence="2">L3</strain>
    </source>
</reference>
<dbReference type="RefSeq" id="WP_045087032.1">
    <property type="nucleotide sequence ID" value="NZ_LN824141.1"/>
</dbReference>
<organism evidence="1 2">
    <name type="scientific">Defluviitoga tunisiensis</name>
    <dbReference type="NCBI Taxonomy" id="1006576"/>
    <lineage>
        <taxon>Bacteria</taxon>
        <taxon>Thermotogati</taxon>
        <taxon>Thermotogota</taxon>
        <taxon>Thermotogae</taxon>
        <taxon>Petrotogales</taxon>
        <taxon>Petrotogaceae</taxon>
        <taxon>Defluviitoga</taxon>
    </lineage>
</organism>